<accession>A0A2M4D7N7</accession>
<keyword evidence="1" id="KW-0732">Signal</keyword>
<proteinExistence type="predicted"/>
<evidence type="ECO:0000313" key="2">
    <source>
        <dbReference type="EMBL" id="MBW73594.1"/>
    </source>
</evidence>
<reference evidence="2" key="1">
    <citation type="submission" date="2018-01" db="EMBL/GenBank/DDBJ databases">
        <title>An insight into the sialome of Amazonian anophelines.</title>
        <authorList>
            <person name="Ribeiro J.M."/>
            <person name="Scarpassa V."/>
            <person name="Calvo E."/>
        </authorList>
    </citation>
    <scope>NUCLEOTIDE SEQUENCE</scope>
</reference>
<feature type="chain" id="PRO_5014701697" evidence="1">
    <location>
        <begin position="26"/>
        <end position="110"/>
    </location>
</feature>
<dbReference type="EMBL" id="GGFL01009416">
    <property type="protein sequence ID" value="MBW73594.1"/>
    <property type="molecule type" value="Transcribed_RNA"/>
</dbReference>
<feature type="signal peptide" evidence="1">
    <location>
        <begin position="1"/>
        <end position="25"/>
    </location>
</feature>
<organism evidence="2">
    <name type="scientific">Anopheles darlingi</name>
    <name type="common">Mosquito</name>
    <dbReference type="NCBI Taxonomy" id="43151"/>
    <lineage>
        <taxon>Eukaryota</taxon>
        <taxon>Metazoa</taxon>
        <taxon>Ecdysozoa</taxon>
        <taxon>Arthropoda</taxon>
        <taxon>Hexapoda</taxon>
        <taxon>Insecta</taxon>
        <taxon>Pterygota</taxon>
        <taxon>Neoptera</taxon>
        <taxon>Endopterygota</taxon>
        <taxon>Diptera</taxon>
        <taxon>Nematocera</taxon>
        <taxon>Culicoidea</taxon>
        <taxon>Culicidae</taxon>
        <taxon>Anophelinae</taxon>
        <taxon>Anopheles</taxon>
    </lineage>
</organism>
<protein>
    <submittedName>
        <fullName evidence="2">Putative secreted protein</fullName>
    </submittedName>
</protein>
<sequence>MPPKRVFFCCVLSSVASSTFLPASGFDTCAYTQTHTHARRGLHGWCIPGIWPFFGHEMNARVSTRERTLVGATQKECERGQIEVRVNKTCARIIKPPKKSASSIPPGSIR</sequence>
<dbReference type="AlphaFoldDB" id="A0A2M4D7N7"/>
<name>A0A2M4D7N7_ANODA</name>
<evidence type="ECO:0000256" key="1">
    <source>
        <dbReference type="SAM" id="SignalP"/>
    </source>
</evidence>